<dbReference type="Proteomes" id="UP001501116">
    <property type="component" value="Unassembled WGS sequence"/>
</dbReference>
<evidence type="ECO:0000313" key="2">
    <source>
        <dbReference type="EMBL" id="GAA1989102.1"/>
    </source>
</evidence>
<evidence type="ECO:0000259" key="1">
    <source>
        <dbReference type="PROSITE" id="PS51664"/>
    </source>
</evidence>
<sequence length="429" mass="45591">METDARHATVNASPVTREERPVVQAGERGLPFAIAVERGLAALAELGIDAELHDLGGEPGACRCVVSRDGRWLANGCGKGNRDAARAGAVFEALEHHLSGRTSVRAETVELCSAHEVAAGALRGDSVASALADADDGPMGCRRYRSLTDGSTVPVPVFLSCIDYPTEECEELRRELGDTYDYTTAVRYSVNSGCASGASVTEATVHALNEIIERDAWSMMLVDVFLARRPRFGVLDPASLPDDLAGLLRYAEELAGDQVALIDMTTDLGVPSVMAYLAPEPGEAAVYFGCGTSLSRRHAALRALTELLQVKALETELGAPTHDRDHLRSYPPFSAASHMDLSEALRQAPRVAYADTPAPETPAEHLDLLRQALAARDFHGYVHELHVAGNGAAVISALVPGLERFMIVHLGSLVVPGPRGMAALRSGAS</sequence>
<dbReference type="Pfam" id="PF02624">
    <property type="entry name" value="YcaO"/>
    <property type="match status" value="1"/>
</dbReference>
<evidence type="ECO:0000313" key="3">
    <source>
        <dbReference type="Proteomes" id="UP001501116"/>
    </source>
</evidence>
<feature type="domain" description="YcaO" evidence="1">
    <location>
        <begin position="76"/>
        <end position="429"/>
    </location>
</feature>
<dbReference type="InterPro" id="IPR003776">
    <property type="entry name" value="YcaO-like_dom"/>
</dbReference>
<dbReference type="PROSITE" id="PS51664">
    <property type="entry name" value="YCAO"/>
    <property type="match status" value="1"/>
</dbReference>
<reference evidence="2 3" key="1">
    <citation type="journal article" date="2019" name="Int. J. Syst. Evol. Microbiol.">
        <title>The Global Catalogue of Microorganisms (GCM) 10K type strain sequencing project: providing services to taxonomists for standard genome sequencing and annotation.</title>
        <authorList>
            <consortium name="The Broad Institute Genomics Platform"/>
            <consortium name="The Broad Institute Genome Sequencing Center for Infectious Disease"/>
            <person name="Wu L."/>
            <person name="Ma J."/>
        </authorList>
    </citation>
    <scope>NUCLEOTIDE SEQUENCE [LARGE SCALE GENOMIC DNA]</scope>
    <source>
        <strain evidence="2 3">JCM 14545</strain>
    </source>
</reference>
<proteinExistence type="predicted"/>
<organism evidence="2 3">
    <name type="scientific">Amycolatopsis minnesotensis</name>
    <dbReference type="NCBI Taxonomy" id="337894"/>
    <lineage>
        <taxon>Bacteria</taxon>
        <taxon>Bacillati</taxon>
        <taxon>Actinomycetota</taxon>
        <taxon>Actinomycetes</taxon>
        <taxon>Pseudonocardiales</taxon>
        <taxon>Pseudonocardiaceae</taxon>
        <taxon>Amycolatopsis</taxon>
    </lineage>
</organism>
<accession>A0ABN2SMI1</accession>
<comment type="caution">
    <text evidence="2">The sequence shown here is derived from an EMBL/GenBank/DDBJ whole genome shotgun (WGS) entry which is preliminary data.</text>
</comment>
<dbReference type="EMBL" id="BAAANN010000051">
    <property type="protein sequence ID" value="GAA1989102.1"/>
    <property type="molecule type" value="Genomic_DNA"/>
</dbReference>
<dbReference type="PANTHER" id="PTHR37809:SF1">
    <property type="entry name" value="RIBOSOMAL PROTEIN S12 METHYLTHIOTRANSFERASE ACCESSORY FACTOR YCAO"/>
    <property type="match status" value="1"/>
</dbReference>
<name>A0ABN2SMI1_9PSEU</name>
<gene>
    <name evidence="2" type="ORF">GCM10009754_79160</name>
</gene>
<dbReference type="PANTHER" id="PTHR37809">
    <property type="entry name" value="RIBOSOMAL PROTEIN S12 METHYLTHIOTRANSFERASE ACCESSORY FACTOR YCAO"/>
    <property type="match status" value="1"/>
</dbReference>
<dbReference type="Gene3D" id="3.30.1330.230">
    <property type="match status" value="1"/>
</dbReference>
<keyword evidence="3" id="KW-1185">Reference proteome</keyword>
<protein>
    <recommendedName>
        <fullName evidence="1">YcaO domain-containing protein</fullName>
    </recommendedName>
</protein>